<keyword evidence="2" id="KW-1185">Reference proteome</keyword>
<reference evidence="3" key="2">
    <citation type="submission" date="2025-08" db="UniProtKB">
        <authorList>
            <consortium name="RefSeq"/>
        </authorList>
    </citation>
    <scope>IDENTIFICATION</scope>
    <source>
        <tissue evidence="3">Leaf</tissue>
    </source>
</reference>
<evidence type="ECO:0000313" key="2">
    <source>
        <dbReference type="Proteomes" id="UP000504610"/>
    </source>
</evidence>
<dbReference type="InterPro" id="IPR052343">
    <property type="entry name" value="Retrotransposon-Effector_Assoc"/>
</dbReference>
<dbReference type="Pfam" id="PF00078">
    <property type="entry name" value="RVT_1"/>
    <property type="match status" value="1"/>
</dbReference>
<dbReference type="AlphaFoldDB" id="A0A9W3DEK7"/>
<accession>A0A9W3DEK7</accession>
<organism evidence="2 3">
    <name type="scientific">Raphanus sativus</name>
    <name type="common">Radish</name>
    <name type="synonym">Raphanus raphanistrum var. sativus</name>
    <dbReference type="NCBI Taxonomy" id="3726"/>
    <lineage>
        <taxon>Eukaryota</taxon>
        <taxon>Viridiplantae</taxon>
        <taxon>Streptophyta</taxon>
        <taxon>Embryophyta</taxon>
        <taxon>Tracheophyta</taxon>
        <taxon>Spermatophyta</taxon>
        <taxon>Magnoliopsida</taxon>
        <taxon>eudicotyledons</taxon>
        <taxon>Gunneridae</taxon>
        <taxon>Pentapetalae</taxon>
        <taxon>rosids</taxon>
        <taxon>malvids</taxon>
        <taxon>Brassicales</taxon>
        <taxon>Brassicaceae</taxon>
        <taxon>Brassiceae</taxon>
        <taxon>Raphanus</taxon>
    </lineage>
</organism>
<reference evidence="2" key="1">
    <citation type="journal article" date="2019" name="Database">
        <title>The radish genome database (RadishGD): an integrated information resource for radish genomics.</title>
        <authorList>
            <person name="Yu H.J."/>
            <person name="Baek S."/>
            <person name="Lee Y.J."/>
            <person name="Cho A."/>
            <person name="Mun J.H."/>
        </authorList>
    </citation>
    <scope>NUCLEOTIDE SEQUENCE [LARGE SCALE GENOMIC DNA]</scope>
    <source>
        <strain evidence="2">cv. WK10039</strain>
    </source>
</reference>
<protein>
    <submittedName>
        <fullName evidence="3">Uncharacterized protein LOC130510017</fullName>
    </submittedName>
</protein>
<evidence type="ECO:0000313" key="3">
    <source>
        <dbReference type="RefSeq" id="XP_056862332.1"/>
    </source>
</evidence>
<dbReference type="KEGG" id="rsz:130510017"/>
<dbReference type="Proteomes" id="UP000504610">
    <property type="component" value="Chromosome 3"/>
</dbReference>
<name>A0A9W3DEK7_RAPSA</name>
<gene>
    <name evidence="3" type="primary">LOC130510017</name>
</gene>
<evidence type="ECO:0000259" key="1">
    <source>
        <dbReference type="Pfam" id="PF00078"/>
    </source>
</evidence>
<proteinExistence type="predicted"/>
<dbReference type="InterPro" id="IPR000477">
    <property type="entry name" value="RT_dom"/>
</dbReference>
<dbReference type="OrthoDB" id="1085116at2759"/>
<dbReference type="GeneID" id="130510017"/>
<feature type="domain" description="Reverse transcriptase" evidence="1">
    <location>
        <begin position="393"/>
        <end position="577"/>
    </location>
</feature>
<sequence length="621" mass="69509">MERREKGKKEGDEFIISTSRFNVLAFTEEEGEGEESPEIEEGEVVMEGETTEVSLKGTKRGAKQVGVTTSKQGRRKVVNTRDLKILKAHTTHKKASSEKPLFGCLLESRVKQENHEKCIKAALPGWKVITNYEYHRLGRIPEIGEQFICSAVYASNTEGGRRRALAGTRLYDKSNGDEIVSGYDAGLEEDPLKNNLDRALINGDWLRCFPQSYAKFEAGGISDHASEKGLGKYERVVSFESFSRILLQDPNLITPAAAVFASDRWNKLARIEEKFYGQKSCIRCIETGDNNTAFFHKAVHSRAAQNAIRVLISATGATLTSTDDIKQESVMHFQRFLQVQDPLGVEAHATRDLLSYCFSTSTTSQLIAPISAAEIQAALHSLLLMIRFPVLMVLVNRLKALLPEAIEANQCAFIKGRLLLENVLLVLELVNGYHKKTNTNKCAIKFDISKAFDTVKWSFISSVLREVRLPAQFIHWIMVCISTASFSVVVNGNLEGFFSNAKGIIRQGCSLSPYLYVILNNVLSKLLNKAALEGQFGYHPQYKTVQLTHLSFVDDILVFTDGTDRSLKSVMETMDSYSAGNQCWNFTHLVSRTSPKNESALKIRLRAFDRQDKEHNVGLEE</sequence>
<dbReference type="PANTHER" id="PTHR46890">
    <property type="entry name" value="NON-LTR RETROLELEMENT REVERSE TRANSCRIPTASE-LIKE PROTEIN-RELATED"/>
    <property type="match status" value="1"/>
</dbReference>
<dbReference type="PANTHER" id="PTHR46890:SF48">
    <property type="entry name" value="RNA-DIRECTED DNA POLYMERASE"/>
    <property type="match status" value="1"/>
</dbReference>
<dbReference type="RefSeq" id="XP_056862332.1">
    <property type="nucleotide sequence ID" value="XM_057006352.1"/>
</dbReference>